<evidence type="ECO:0000313" key="3">
    <source>
        <dbReference type="Proteomes" id="UP000593892"/>
    </source>
</evidence>
<feature type="transmembrane region" description="Helical" evidence="1">
    <location>
        <begin position="195"/>
        <end position="214"/>
    </location>
</feature>
<dbReference type="EMBL" id="CP063849">
    <property type="protein sequence ID" value="QOY86401.1"/>
    <property type="molecule type" value="Genomic_DNA"/>
</dbReference>
<feature type="transmembrane region" description="Helical" evidence="1">
    <location>
        <begin position="126"/>
        <end position="149"/>
    </location>
</feature>
<gene>
    <name evidence="2" type="ORF">IRI77_26865</name>
</gene>
<dbReference type="Proteomes" id="UP000593892">
    <property type="component" value="Chromosome"/>
</dbReference>
<evidence type="ECO:0000256" key="1">
    <source>
        <dbReference type="SAM" id="Phobius"/>
    </source>
</evidence>
<feature type="transmembrane region" description="Helical" evidence="1">
    <location>
        <begin position="70"/>
        <end position="90"/>
    </location>
</feature>
<proteinExistence type="predicted"/>
<feature type="transmembrane region" description="Helical" evidence="1">
    <location>
        <begin position="20"/>
        <end position="49"/>
    </location>
</feature>
<feature type="transmembrane region" description="Helical" evidence="1">
    <location>
        <begin position="169"/>
        <end position="188"/>
    </location>
</feature>
<organism evidence="2 3">
    <name type="scientific">Paludibaculum fermentans</name>
    <dbReference type="NCBI Taxonomy" id="1473598"/>
    <lineage>
        <taxon>Bacteria</taxon>
        <taxon>Pseudomonadati</taxon>
        <taxon>Acidobacteriota</taxon>
        <taxon>Terriglobia</taxon>
        <taxon>Bryobacterales</taxon>
        <taxon>Bryobacteraceae</taxon>
        <taxon>Paludibaculum</taxon>
    </lineage>
</organism>
<reference evidence="2 3" key="1">
    <citation type="submission" date="2020-10" db="EMBL/GenBank/DDBJ databases">
        <title>Complete genome sequence of Paludibaculum fermentans P105T, a facultatively anaerobic acidobacterium capable of dissimilatory Fe(III) reduction.</title>
        <authorList>
            <person name="Dedysh S.N."/>
            <person name="Beletsky A.V."/>
            <person name="Kulichevskaya I.S."/>
            <person name="Mardanov A.V."/>
            <person name="Ravin N.V."/>
        </authorList>
    </citation>
    <scope>NUCLEOTIDE SEQUENCE [LARGE SCALE GENOMIC DNA]</scope>
    <source>
        <strain evidence="2 3">P105</strain>
    </source>
</reference>
<keyword evidence="3" id="KW-1185">Reference proteome</keyword>
<sequence length="222" mass="24177">MSLIKVFYKTGEVFTDLGASAWVLPLVALVVVGSLISGLSIVVVGWGPVTDTARVLDSRASQFDAQRLRVLILAGALLKLVFLAVAVAFAALVVYFLVWVFVVQASYSKILAVCLYAVYMRSVFDFSVMLISALYCWILGLPVVASNAARMNMGALIDGFWERGYTYEVARSLDVLTIGAILIAAFGLSKAIPRLALQSAAVMLFLLWVAWALVRMKFRAPL</sequence>
<dbReference type="AlphaFoldDB" id="A0A7S7NMN1"/>
<feature type="transmembrane region" description="Helical" evidence="1">
    <location>
        <begin position="96"/>
        <end position="119"/>
    </location>
</feature>
<keyword evidence="1" id="KW-0472">Membrane</keyword>
<keyword evidence="1" id="KW-0812">Transmembrane</keyword>
<evidence type="ECO:0000313" key="2">
    <source>
        <dbReference type="EMBL" id="QOY86401.1"/>
    </source>
</evidence>
<accession>A0A7S7NMN1</accession>
<dbReference type="KEGG" id="pfer:IRI77_26865"/>
<evidence type="ECO:0008006" key="4">
    <source>
        <dbReference type="Google" id="ProtNLM"/>
    </source>
</evidence>
<name>A0A7S7NMN1_PALFE</name>
<keyword evidence="1" id="KW-1133">Transmembrane helix</keyword>
<protein>
    <recommendedName>
        <fullName evidence="4">Yip1 domain-containing protein</fullName>
    </recommendedName>
</protein>
<dbReference type="RefSeq" id="WP_194448070.1">
    <property type="nucleotide sequence ID" value="NZ_CP063849.1"/>
</dbReference>